<keyword evidence="2" id="KW-1185">Reference proteome</keyword>
<organism evidence="1 2">
    <name type="scientific">Araneus ventricosus</name>
    <name type="common">Orbweaver spider</name>
    <name type="synonym">Epeira ventricosa</name>
    <dbReference type="NCBI Taxonomy" id="182803"/>
    <lineage>
        <taxon>Eukaryota</taxon>
        <taxon>Metazoa</taxon>
        <taxon>Ecdysozoa</taxon>
        <taxon>Arthropoda</taxon>
        <taxon>Chelicerata</taxon>
        <taxon>Arachnida</taxon>
        <taxon>Araneae</taxon>
        <taxon>Araneomorphae</taxon>
        <taxon>Entelegynae</taxon>
        <taxon>Araneoidea</taxon>
        <taxon>Araneidae</taxon>
        <taxon>Araneus</taxon>
    </lineage>
</organism>
<proteinExistence type="predicted"/>
<evidence type="ECO:0000313" key="2">
    <source>
        <dbReference type="Proteomes" id="UP000499080"/>
    </source>
</evidence>
<comment type="caution">
    <text evidence="1">The sequence shown here is derived from an EMBL/GenBank/DDBJ whole genome shotgun (WGS) entry which is preliminary data.</text>
</comment>
<dbReference type="AlphaFoldDB" id="A0A4Y2QP31"/>
<protein>
    <submittedName>
        <fullName evidence="1">Uncharacterized protein</fullName>
    </submittedName>
</protein>
<reference evidence="1 2" key="1">
    <citation type="journal article" date="2019" name="Sci. Rep.">
        <title>Orb-weaving spider Araneus ventricosus genome elucidates the spidroin gene catalogue.</title>
        <authorList>
            <person name="Kono N."/>
            <person name="Nakamura H."/>
            <person name="Ohtoshi R."/>
            <person name="Moran D.A.P."/>
            <person name="Shinohara A."/>
            <person name="Yoshida Y."/>
            <person name="Fujiwara M."/>
            <person name="Mori M."/>
            <person name="Tomita M."/>
            <person name="Arakawa K."/>
        </authorList>
    </citation>
    <scope>NUCLEOTIDE SEQUENCE [LARGE SCALE GENOMIC DNA]</scope>
</reference>
<dbReference type="Proteomes" id="UP000499080">
    <property type="component" value="Unassembled WGS sequence"/>
</dbReference>
<accession>A0A4Y2QP31</accession>
<dbReference type="EMBL" id="BGPR01139763">
    <property type="protein sequence ID" value="GBN65124.1"/>
    <property type="molecule type" value="Genomic_DNA"/>
</dbReference>
<sequence length="101" mass="11204">MRNFVGDYRVESSSSSSSAVTVLIISASVKISFRAKQLSASAAHWMASVLDIGITENVRKKQLAISQLDILNNILIHWLDQRRMRDYIILHGPSGLPRVPG</sequence>
<name>A0A4Y2QP31_ARAVE</name>
<gene>
    <name evidence="1" type="ORF">AVEN_69012_1</name>
</gene>
<evidence type="ECO:0000313" key="1">
    <source>
        <dbReference type="EMBL" id="GBN65124.1"/>
    </source>
</evidence>